<dbReference type="PANTHER" id="PTHR33608">
    <property type="entry name" value="BLL2464 PROTEIN"/>
    <property type="match status" value="1"/>
</dbReference>
<evidence type="ECO:0000259" key="2">
    <source>
        <dbReference type="Pfam" id="PF01882"/>
    </source>
</evidence>
<feature type="compositionally biased region" description="Pro residues" evidence="1">
    <location>
        <begin position="1"/>
        <end position="25"/>
    </location>
</feature>
<reference evidence="3" key="1">
    <citation type="journal article" date="2020" name="Microorganisms">
        <title>Isolation, Genomic and Metabolomic Characterization of Streptomyces tendae VITAKN with Quorum Sensing Inhibitory Activity from Southern India.</title>
        <authorList>
            <person name="Ishaque N.M."/>
            <person name="Burgsdorf I."/>
            <person name="Limlingan Malit J.J."/>
            <person name="Saha S."/>
            <person name="Teta R."/>
            <person name="Ewe D."/>
            <person name="Kannabiran K."/>
            <person name="Hrouzek P."/>
            <person name="Steindler L."/>
            <person name="Costantino V."/>
            <person name="Saurav K."/>
        </authorList>
    </citation>
    <scope>NUCLEOTIDE SEQUENCE</scope>
    <source>
        <strain evidence="3">VITAKN</strain>
    </source>
</reference>
<sequence>MTAPAPRPAAAPRPEPESAPAPEAAPAPAAVPDSARRPDAAVVRALEGRTSPTQPPPPPPGGLRPSERTLRLLTVAAVASAAALLTGRAWLLALAAAPLVLLALALPRAHARRVETSATVEPGRCFEGDTVTVRIAVAHDGDAVRLDPGVTLGPGLSLDEVVVGPSTVTLRHTALRWGRWSLGPVDVDVYDPGGTVRRTVRVEAAEVSVFPRATQARFTPIPVRLPQRLGEHASPQSGEGVEVIGVGPWIPGERQRRIHWPSTTRRGSVQLHRFAAERAADTVMLIDAFGDVADPVTGLSSLDETVRAAAGLTRAYLRTHDRVGVVSTGGTTRWLAPGTGDAAFYRIVESVLDVRKDRSFGGDGLERVPPPALPEGALVYVFTPLSDARILQVLRDLQARGRRPVVVEIPSGDPVVEPGDEAGELGLRLWRAERDAMRFALRDSGVPVLRHTEGESLDLALAPLLSGRVGGRGRAR</sequence>
<accession>A0A6B3QSZ5</accession>
<organism evidence="3">
    <name type="scientific">Streptomyces tendae</name>
    <dbReference type="NCBI Taxonomy" id="1932"/>
    <lineage>
        <taxon>Bacteria</taxon>
        <taxon>Bacillati</taxon>
        <taxon>Actinomycetota</taxon>
        <taxon>Actinomycetes</taxon>
        <taxon>Kitasatosporales</taxon>
        <taxon>Streptomycetaceae</taxon>
        <taxon>Streptomyces</taxon>
    </lineage>
</organism>
<dbReference type="InterPro" id="IPR002881">
    <property type="entry name" value="DUF58"/>
</dbReference>
<dbReference type="PANTHER" id="PTHR33608:SF14">
    <property type="entry name" value="POSSIBLE CONSERVED SECRETED PROTEIN"/>
    <property type="match status" value="1"/>
</dbReference>
<evidence type="ECO:0000256" key="1">
    <source>
        <dbReference type="SAM" id="MobiDB-lite"/>
    </source>
</evidence>
<feature type="compositionally biased region" description="Pro residues" evidence="1">
    <location>
        <begin position="53"/>
        <end position="62"/>
    </location>
</feature>
<dbReference type="Pfam" id="PF01882">
    <property type="entry name" value="DUF58"/>
    <property type="match status" value="1"/>
</dbReference>
<comment type="caution">
    <text evidence="3">The sequence shown here is derived from an EMBL/GenBank/DDBJ whole genome shotgun (WGS) entry which is preliminary data.</text>
</comment>
<feature type="region of interest" description="Disordered" evidence="1">
    <location>
        <begin position="1"/>
        <end position="66"/>
    </location>
</feature>
<proteinExistence type="predicted"/>
<gene>
    <name evidence="3" type="ORF">GUR47_31295</name>
</gene>
<evidence type="ECO:0000313" key="3">
    <source>
        <dbReference type="EMBL" id="NEV91122.1"/>
    </source>
</evidence>
<name>A0A6B3QSZ5_STRTE</name>
<feature type="domain" description="DUF58" evidence="2">
    <location>
        <begin position="249"/>
        <end position="353"/>
    </location>
</feature>
<dbReference type="AlphaFoldDB" id="A0A6B3QSZ5"/>
<dbReference type="EMBL" id="JAAIFS010000008">
    <property type="protein sequence ID" value="NEV91122.1"/>
    <property type="molecule type" value="Genomic_DNA"/>
</dbReference>
<protein>
    <submittedName>
        <fullName evidence="3">DUF58 domain-containing protein</fullName>
    </submittedName>
</protein>